<dbReference type="EMBL" id="MCGR01000075">
    <property type="protein sequence ID" value="ORY59907.1"/>
    <property type="molecule type" value="Genomic_DNA"/>
</dbReference>
<keyword evidence="2" id="KW-1185">Reference proteome</keyword>
<accession>A0A1Y2DKV8</accession>
<organism evidence="1 2">
    <name type="scientific">Leucosporidium creatinivorum</name>
    <dbReference type="NCBI Taxonomy" id="106004"/>
    <lineage>
        <taxon>Eukaryota</taxon>
        <taxon>Fungi</taxon>
        <taxon>Dikarya</taxon>
        <taxon>Basidiomycota</taxon>
        <taxon>Pucciniomycotina</taxon>
        <taxon>Microbotryomycetes</taxon>
        <taxon>Leucosporidiales</taxon>
        <taxon>Leucosporidium</taxon>
    </lineage>
</organism>
<dbReference type="Proteomes" id="UP000193467">
    <property type="component" value="Unassembled WGS sequence"/>
</dbReference>
<gene>
    <name evidence="1" type="ORF">BCR35DRAFT_315728</name>
</gene>
<dbReference type="AlphaFoldDB" id="A0A1Y2DKV8"/>
<comment type="caution">
    <text evidence="1">The sequence shown here is derived from an EMBL/GenBank/DDBJ whole genome shotgun (WGS) entry which is preliminary data.</text>
</comment>
<dbReference type="InParanoid" id="A0A1Y2DKV8"/>
<sequence length="322" mass="35297">MFASLGLKCSVRHSKALCSSSSSLLIPTTASPSLRLTRIGSRFGKGRTLSLGAKGGCAEALNALVGAIAGRKDSSRFFSSAAANPTTVRTKFDLIESPDGLEHHIRDVNQLAWIGVGEGEWRLSLSGKGYVSLIQTARGELSATRILFKSDSDPSLGRKRTSKMEEYEFLRFDDVCGQTSWCLAMKPSCIAKSLAFDPDDDSALLYDAPWRQEPSTEEDVRFLAAKIATSYRGHKGSAAELCIPGGWVGRRWKEQVPVRQLKAGEATETLSRVVWGIGMLQKTSKAPKLLRCEKSGLGDEQSEAKLKPSRKLERILREYYFA</sequence>
<evidence type="ECO:0000313" key="1">
    <source>
        <dbReference type="EMBL" id="ORY59907.1"/>
    </source>
</evidence>
<evidence type="ECO:0000313" key="2">
    <source>
        <dbReference type="Proteomes" id="UP000193467"/>
    </source>
</evidence>
<proteinExistence type="predicted"/>
<protein>
    <submittedName>
        <fullName evidence="1">Uncharacterized protein</fullName>
    </submittedName>
</protein>
<name>A0A1Y2DKV8_9BASI</name>
<reference evidence="1 2" key="1">
    <citation type="submission" date="2016-07" db="EMBL/GenBank/DDBJ databases">
        <title>Pervasive Adenine N6-methylation of Active Genes in Fungi.</title>
        <authorList>
            <consortium name="DOE Joint Genome Institute"/>
            <person name="Mondo S.J."/>
            <person name="Dannebaum R.O."/>
            <person name="Kuo R.C."/>
            <person name="Labutti K."/>
            <person name="Haridas S."/>
            <person name="Kuo A."/>
            <person name="Salamov A."/>
            <person name="Ahrendt S.R."/>
            <person name="Lipzen A."/>
            <person name="Sullivan W."/>
            <person name="Andreopoulos W.B."/>
            <person name="Clum A."/>
            <person name="Lindquist E."/>
            <person name="Daum C."/>
            <person name="Ramamoorthy G.K."/>
            <person name="Gryganskyi A."/>
            <person name="Culley D."/>
            <person name="Magnuson J.K."/>
            <person name="James T.Y."/>
            <person name="O'Malley M.A."/>
            <person name="Stajich J.E."/>
            <person name="Spatafora J.W."/>
            <person name="Visel A."/>
            <person name="Grigoriev I.V."/>
        </authorList>
    </citation>
    <scope>NUCLEOTIDE SEQUENCE [LARGE SCALE GENOMIC DNA]</scope>
    <source>
        <strain evidence="1 2">62-1032</strain>
    </source>
</reference>